<proteinExistence type="predicted"/>
<evidence type="ECO:0000313" key="3">
    <source>
        <dbReference type="EMBL" id="RJG18056.1"/>
    </source>
</evidence>
<feature type="chain" id="PRO_5019053647" evidence="2">
    <location>
        <begin position="20"/>
        <end position="121"/>
    </location>
</feature>
<dbReference type="NCBIfam" id="NF033674">
    <property type="entry name" value="stress_OB_fold"/>
    <property type="match status" value="1"/>
</dbReference>
<comment type="caution">
    <text evidence="3">The sequence shown here is derived from an EMBL/GenBank/DDBJ whole genome shotgun (WGS) entry which is preliminary data.</text>
</comment>
<gene>
    <name evidence="3" type="ORF">D4A39_06115</name>
</gene>
<evidence type="ECO:0000256" key="1">
    <source>
        <dbReference type="ARBA" id="ARBA00022729"/>
    </source>
</evidence>
<feature type="signal peptide" evidence="2">
    <location>
        <begin position="1"/>
        <end position="19"/>
    </location>
</feature>
<dbReference type="Pfam" id="PF04076">
    <property type="entry name" value="BOF"/>
    <property type="match status" value="1"/>
</dbReference>
<protein>
    <submittedName>
        <fullName evidence="3">NirD/YgiW/YdeI family stress tolerance protein</fullName>
    </submittedName>
</protein>
<dbReference type="SUPFAM" id="SSF101756">
    <property type="entry name" value="Hypothetical protein YgiW"/>
    <property type="match status" value="1"/>
</dbReference>
<keyword evidence="4" id="KW-1185">Reference proteome</keyword>
<dbReference type="Proteomes" id="UP000283734">
    <property type="component" value="Unassembled WGS sequence"/>
</dbReference>
<name>A0A418XYE9_9GAMM</name>
<reference evidence="3 4" key="1">
    <citation type="submission" date="2018-09" db="EMBL/GenBank/DDBJ databases">
        <title>Alcanivorax profundi sp. nov., isolated from 1000 m-depth seawater of the Mariana Trench.</title>
        <authorList>
            <person name="Liu J."/>
        </authorList>
    </citation>
    <scope>NUCLEOTIDE SEQUENCE [LARGE SCALE GENOMIC DNA]</scope>
    <source>
        <strain evidence="3 4">MTEO17</strain>
    </source>
</reference>
<dbReference type="InterPro" id="IPR005220">
    <property type="entry name" value="CarO-like"/>
</dbReference>
<keyword evidence="1 2" id="KW-0732">Signal</keyword>
<organism evidence="3 4">
    <name type="scientific">Alcanivorax profundi</name>
    <dbReference type="NCBI Taxonomy" id="2338368"/>
    <lineage>
        <taxon>Bacteria</taxon>
        <taxon>Pseudomonadati</taxon>
        <taxon>Pseudomonadota</taxon>
        <taxon>Gammaproteobacteria</taxon>
        <taxon>Oceanospirillales</taxon>
        <taxon>Alcanivoracaceae</taxon>
        <taxon>Alcanivorax</taxon>
    </lineage>
</organism>
<evidence type="ECO:0000313" key="4">
    <source>
        <dbReference type="Proteomes" id="UP000283734"/>
    </source>
</evidence>
<dbReference type="PANTHER" id="PTHR36571">
    <property type="entry name" value="PROTEIN YGIW"/>
    <property type="match status" value="1"/>
</dbReference>
<dbReference type="Gene3D" id="2.40.50.200">
    <property type="entry name" value="Bacterial OB-fold"/>
    <property type="match status" value="1"/>
</dbReference>
<evidence type="ECO:0000256" key="2">
    <source>
        <dbReference type="SAM" id="SignalP"/>
    </source>
</evidence>
<dbReference type="PANTHER" id="PTHR36571:SF1">
    <property type="entry name" value="PROTEIN YGIW"/>
    <property type="match status" value="1"/>
</dbReference>
<dbReference type="OrthoDB" id="598245at2"/>
<dbReference type="AlphaFoldDB" id="A0A418XYE9"/>
<dbReference type="EMBL" id="QYYA01000002">
    <property type="protein sequence ID" value="RJG18056.1"/>
    <property type="molecule type" value="Genomic_DNA"/>
</dbReference>
<dbReference type="RefSeq" id="WP_022986204.1">
    <property type="nucleotide sequence ID" value="NZ_CAXGPP010000029.1"/>
</dbReference>
<sequence>MKKLIIASVLMGAAATVTAGDIIESDSAAINQGIKEGTQVRMEGEIVQSLGDERYLLRDRKGQIEIELDDKLTADRPLKAGTRVNFTGEVEHDDGRSVVEVDKIHSLKGAVNTSSASTISN</sequence>
<accession>A0A418XYE9</accession>
<dbReference type="InterPro" id="IPR036700">
    <property type="entry name" value="BOBF_sf"/>
</dbReference>